<dbReference type="AlphaFoldDB" id="A0AA36DH55"/>
<gene>
    <name evidence="1" type="ORF">MSPICULIGERA_LOCUS24277</name>
</gene>
<accession>A0AA36DH55</accession>
<reference evidence="1" key="1">
    <citation type="submission" date="2023-06" db="EMBL/GenBank/DDBJ databases">
        <authorList>
            <person name="Delattre M."/>
        </authorList>
    </citation>
    <scope>NUCLEOTIDE SEQUENCE</scope>
    <source>
        <strain evidence="1">AF72</strain>
    </source>
</reference>
<protein>
    <submittedName>
        <fullName evidence="1">Uncharacterized protein</fullName>
    </submittedName>
</protein>
<feature type="non-terminal residue" evidence="1">
    <location>
        <position position="1"/>
    </location>
</feature>
<evidence type="ECO:0000313" key="2">
    <source>
        <dbReference type="Proteomes" id="UP001177023"/>
    </source>
</evidence>
<dbReference type="Proteomes" id="UP001177023">
    <property type="component" value="Unassembled WGS sequence"/>
</dbReference>
<proteinExistence type="predicted"/>
<keyword evidence="2" id="KW-1185">Reference proteome</keyword>
<evidence type="ECO:0000313" key="1">
    <source>
        <dbReference type="EMBL" id="CAJ0586270.1"/>
    </source>
</evidence>
<organism evidence="1 2">
    <name type="scientific">Mesorhabditis spiculigera</name>
    <dbReference type="NCBI Taxonomy" id="96644"/>
    <lineage>
        <taxon>Eukaryota</taxon>
        <taxon>Metazoa</taxon>
        <taxon>Ecdysozoa</taxon>
        <taxon>Nematoda</taxon>
        <taxon>Chromadorea</taxon>
        <taxon>Rhabditida</taxon>
        <taxon>Rhabditina</taxon>
        <taxon>Rhabditomorpha</taxon>
        <taxon>Rhabditoidea</taxon>
        <taxon>Rhabditidae</taxon>
        <taxon>Mesorhabditinae</taxon>
        <taxon>Mesorhabditis</taxon>
    </lineage>
</organism>
<name>A0AA36DH55_9BILA</name>
<sequence length="127" mass="14362">MSTIRAIIQRAAMSTKDPATQMQMIRRVLEDIHGGQWGVLIIRNPSMVSQVADVHWTIPDHTNSDGSPAFCLAVVNRWQYNVFKTGYVDRADRVTVLDVVNKIRQQDVKKPEKVDATLPGDLFLMAR</sequence>
<comment type="caution">
    <text evidence="1">The sequence shown here is derived from an EMBL/GenBank/DDBJ whole genome shotgun (WGS) entry which is preliminary data.</text>
</comment>
<dbReference type="EMBL" id="CATQJA010002708">
    <property type="protein sequence ID" value="CAJ0586270.1"/>
    <property type="molecule type" value="Genomic_DNA"/>
</dbReference>